<dbReference type="STRING" id="1802126.A3B25_02365"/>
<dbReference type="InterPro" id="IPR011043">
    <property type="entry name" value="Gal_Oxase/kelch_b-propeller"/>
</dbReference>
<dbReference type="Gene3D" id="2.120.10.80">
    <property type="entry name" value="Kelch-type beta propeller"/>
    <property type="match status" value="3"/>
</dbReference>
<name>A0A1G2GQV5_9BACT</name>
<evidence type="ECO:0000313" key="1">
    <source>
        <dbReference type="EMBL" id="OGZ52509.1"/>
    </source>
</evidence>
<evidence type="ECO:0000313" key="2">
    <source>
        <dbReference type="Proteomes" id="UP000179106"/>
    </source>
</evidence>
<dbReference type="EMBL" id="MHNW01000045">
    <property type="protein sequence ID" value="OGZ52509.1"/>
    <property type="molecule type" value="Genomic_DNA"/>
</dbReference>
<reference evidence="1 2" key="1">
    <citation type="journal article" date="2016" name="Nat. Commun.">
        <title>Thousands of microbial genomes shed light on interconnected biogeochemical processes in an aquifer system.</title>
        <authorList>
            <person name="Anantharaman K."/>
            <person name="Brown C.T."/>
            <person name="Hug L.A."/>
            <person name="Sharon I."/>
            <person name="Castelle C.J."/>
            <person name="Probst A.J."/>
            <person name="Thomas B.C."/>
            <person name="Singh A."/>
            <person name="Wilkins M.J."/>
            <person name="Karaoz U."/>
            <person name="Brodie E.L."/>
            <person name="Williams K.H."/>
            <person name="Hubbard S.S."/>
            <person name="Banfield J.F."/>
        </authorList>
    </citation>
    <scope>NUCLEOTIDE SEQUENCE [LARGE SCALE GENOMIC DNA]</scope>
</reference>
<proteinExistence type="predicted"/>
<organism evidence="1 2">
    <name type="scientific">Candidatus Ryanbacteria bacterium RIFCSPLOWO2_01_FULL_48_26</name>
    <dbReference type="NCBI Taxonomy" id="1802126"/>
    <lineage>
        <taxon>Bacteria</taxon>
        <taxon>Candidatus Ryaniibacteriota</taxon>
    </lineage>
</organism>
<sequence>MNQQTGSGTFFWSKTFFPTLVFSCITIGLFPSLASATACEPAANGDYTVTADCAFSGTTDGIDNGNITINPGATLTLNAGQVLIINPGKGITINGSIAINATAQIKKGYLWMTDADADGWPANTNQILQDVAPANGRRKYLMASATVSDCNDAAYSLANDCSGGGGGEGVGACLVTTPLPSTIVNHSAVAYNGYIYTTGGVGGGVATSSVFYAPISTTSSVGVWKTTTPLPQKIRSHSAVVYNGYIYTTGGVDSVGAGNPTAAVFFAPINAIDHSVGAWQATTPMPKIIWGHSAVVRNGYIYVTGGVSGGMAVANATSTVYFAPISAVDHSVGAWQTTTPLPQQLFVHSAVVNNGFIYTTGGDKSGMPTSTVYFAPISATNSVGAWKTTAQLPAGLWNHSAVVNNGFIYTTGGGEFIPSPTVYFAPISATSSIGAWQTTTMSKGLYSHSSVVYNGNIYTTGGVGVGTGFPFITAATSTVSVCPITATNSGGGVGAWTTTTPLPAVMRYHSVVTNNGFIYSIGGIGGAAELFSTTTVNFAQISTTSSVSAWAKTTPLPVGTRNHSAVVYNSYIYTTGGADTSGDLTSAVYFAPISATNSVSAWAETTPLPNAIAGHSAAVYNGYIYTAGGYDINLVRTAAVYFAPISAVNRSVGAWTATTPLPHILNGHSEVINNGYIYITGGYDSTMVTSTVYFAPISATNSVGAWAKTTPLPKGIYNHSSVVNNGFIYTIGGSDSAITGVRTSTVYYAPISATSSVGAWKTTTKLPIAIGDTRTVVNNGFIYSIGGVNNSDANIKTVYFAPLQ</sequence>
<dbReference type="SUPFAM" id="SSF50965">
    <property type="entry name" value="Galactose oxidase, central domain"/>
    <property type="match status" value="1"/>
</dbReference>
<dbReference type="PANTHER" id="PTHR45632">
    <property type="entry name" value="LD33804P"/>
    <property type="match status" value="1"/>
</dbReference>
<dbReference type="AlphaFoldDB" id="A0A1G2GQV5"/>
<accession>A0A1G2GQV5</accession>
<comment type="caution">
    <text evidence="1">The sequence shown here is derived from an EMBL/GenBank/DDBJ whole genome shotgun (WGS) entry which is preliminary data.</text>
</comment>
<protein>
    <submittedName>
        <fullName evidence="1">Uncharacterized protein</fullName>
    </submittedName>
</protein>
<dbReference type="InterPro" id="IPR006652">
    <property type="entry name" value="Kelch_1"/>
</dbReference>
<gene>
    <name evidence="1" type="ORF">A3B25_02365</name>
</gene>
<dbReference type="PANTHER" id="PTHR45632:SF5">
    <property type="entry name" value="KELCH-LIKE PROTEIN 22"/>
    <property type="match status" value="1"/>
</dbReference>
<dbReference type="SMART" id="SM00612">
    <property type="entry name" value="Kelch"/>
    <property type="match status" value="6"/>
</dbReference>
<dbReference type="InterPro" id="IPR015915">
    <property type="entry name" value="Kelch-typ_b-propeller"/>
</dbReference>
<dbReference type="Proteomes" id="UP000179106">
    <property type="component" value="Unassembled WGS sequence"/>
</dbReference>
<dbReference type="SUPFAM" id="SSF117281">
    <property type="entry name" value="Kelch motif"/>
    <property type="match status" value="2"/>
</dbReference>